<organism evidence="2 3">
    <name type="scientific">Desulforapulum autotrophicum (strain ATCC 43914 / DSM 3382 / VKM B-1955 / HRM2)</name>
    <name type="common">Desulfobacterium autotrophicum</name>
    <dbReference type="NCBI Taxonomy" id="177437"/>
    <lineage>
        <taxon>Bacteria</taxon>
        <taxon>Pseudomonadati</taxon>
        <taxon>Thermodesulfobacteriota</taxon>
        <taxon>Desulfobacteria</taxon>
        <taxon>Desulfobacterales</taxon>
        <taxon>Desulfobacteraceae</taxon>
        <taxon>Desulforapulum</taxon>
    </lineage>
</organism>
<gene>
    <name evidence="2" type="ordered locus">HRM2_30190</name>
</gene>
<protein>
    <submittedName>
        <fullName evidence="2">Uncharacterized protein</fullName>
    </submittedName>
</protein>
<keyword evidence="3" id="KW-1185">Reference proteome</keyword>
<proteinExistence type="predicted"/>
<name>C0QK76_DESAH</name>
<evidence type="ECO:0000313" key="2">
    <source>
        <dbReference type="EMBL" id="ACN16102.1"/>
    </source>
</evidence>
<dbReference type="RefSeq" id="WP_015904864.1">
    <property type="nucleotide sequence ID" value="NC_012108.1"/>
</dbReference>
<dbReference type="STRING" id="177437.HRM2_30190"/>
<reference evidence="2 3" key="1">
    <citation type="journal article" date="2009" name="Environ. Microbiol.">
        <title>Genome sequence of Desulfobacterium autotrophicum HRM2, a marine sulfate reducer oxidizing organic carbon completely to carbon dioxide.</title>
        <authorList>
            <person name="Strittmatter A.W."/>
            <person name="Liesegang H."/>
            <person name="Rabus R."/>
            <person name="Decker I."/>
            <person name="Amann J."/>
            <person name="Andres S."/>
            <person name="Henne A."/>
            <person name="Fricke W.F."/>
            <person name="Martinez-Arias R."/>
            <person name="Bartels D."/>
            <person name="Goesmann A."/>
            <person name="Krause L."/>
            <person name="Puehler A."/>
            <person name="Klenk H.P."/>
            <person name="Richter M."/>
            <person name="Schuler M."/>
            <person name="Gloeckner F.O."/>
            <person name="Meyerdierks A."/>
            <person name="Gottschalk G."/>
            <person name="Amann R."/>
        </authorList>
    </citation>
    <scope>NUCLEOTIDE SEQUENCE [LARGE SCALE GENOMIC DNA]</scope>
    <source>
        <strain evidence="3">ATCC 43914 / DSM 3382 / HRM2</strain>
    </source>
</reference>
<sequence length="85" mass="9314">MKNTGGKELLYLFTIILVVGGIATGVSFGGRYTNIYLTVLSLSGLCNLLYIKWLAFGLSTKWRRVALAVTGIYGSGTTWRNLRHG</sequence>
<feature type="transmembrane region" description="Helical" evidence="1">
    <location>
        <begin position="9"/>
        <end position="29"/>
    </location>
</feature>
<accession>C0QK76</accession>
<keyword evidence="1" id="KW-1133">Transmembrane helix</keyword>
<dbReference type="HOGENOM" id="CLU_2507196_0_0_7"/>
<keyword evidence="1" id="KW-0812">Transmembrane</keyword>
<dbReference type="AlphaFoldDB" id="C0QK76"/>
<evidence type="ECO:0000313" key="3">
    <source>
        <dbReference type="Proteomes" id="UP000000442"/>
    </source>
</evidence>
<dbReference type="EMBL" id="CP001087">
    <property type="protein sequence ID" value="ACN16102.1"/>
    <property type="molecule type" value="Genomic_DNA"/>
</dbReference>
<evidence type="ECO:0000256" key="1">
    <source>
        <dbReference type="SAM" id="Phobius"/>
    </source>
</evidence>
<dbReference type="Proteomes" id="UP000000442">
    <property type="component" value="Chromosome"/>
</dbReference>
<keyword evidence="1" id="KW-0472">Membrane</keyword>
<feature type="transmembrane region" description="Helical" evidence="1">
    <location>
        <begin position="35"/>
        <end position="55"/>
    </location>
</feature>
<dbReference type="KEGG" id="dat:HRM2_30190"/>